<proteinExistence type="predicted"/>
<feature type="signal peptide" evidence="1">
    <location>
        <begin position="1"/>
        <end position="24"/>
    </location>
</feature>
<dbReference type="InterPro" id="IPR007055">
    <property type="entry name" value="BON_dom"/>
</dbReference>
<dbReference type="Proteomes" id="UP001597206">
    <property type="component" value="Unassembled WGS sequence"/>
</dbReference>
<dbReference type="EMBL" id="JBHTLN010000002">
    <property type="protein sequence ID" value="MFD1122975.1"/>
    <property type="molecule type" value="Genomic_DNA"/>
</dbReference>
<keyword evidence="1" id="KW-0732">Signal</keyword>
<dbReference type="PANTHER" id="PTHR34606:SF16">
    <property type="entry name" value="BON DOMAIN-CONTAINING PROTEIN"/>
    <property type="match status" value="1"/>
</dbReference>
<gene>
    <name evidence="3" type="ORF">ACFQ2T_10705</name>
</gene>
<dbReference type="PROSITE" id="PS50914">
    <property type="entry name" value="BON"/>
    <property type="match status" value="1"/>
</dbReference>
<evidence type="ECO:0000313" key="4">
    <source>
        <dbReference type="Proteomes" id="UP001597206"/>
    </source>
</evidence>
<organism evidence="3 4">
    <name type="scientific">Methylophilus flavus</name>
    <dbReference type="NCBI Taxonomy" id="640084"/>
    <lineage>
        <taxon>Bacteria</taxon>
        <taxon>Pseudomonadati</taxon>
        <taxon>Pseudomonadota</taxon>
        <taxon>Betaproteobacteria</taxon>
        <taxon>Nitrosomonadales</taxon>
        <taxon>Methylophilaceae</taxon>
        <taxon>Methylophilus</taxon>
    </lineage>
</organism>
<dbReference type="RefSeq" id="WP_379034243.1">
    <property type="nucleotide sequence ID" value="NZ_JBHTLN010000002.1"/>
</dbReference>
<dbReference type="PANTHER" id="PTHR34606">
    <property type="entry name" value="BON DOMAIN-CONTAINING PROTEIN"/>
    <property type="match status" value="1"/>
</dbReference>
<comment type="caution">
    <text evidence="3">The sequence shown here is derived from an EMBL/GenBank/DDBJ whole genome shotgun (WGS) entry which is preliminary data.</text>
</comment>
<evidence type="ECO:0000256" key="1">
    <source>
        <dbReference type="SAM" id="SignalP"/>
    </source>
</evidence>
<name>A0ABW3PF27_9PROT</name>
<protein>
    <submittedName>
        <fullName evidence="3">BON domain-containing protein</fullName>
    </submittedName>
</protein>
<keyword evidence="4" id="KW-1185">Reference proteome</keyword>
<dbReference type="Gene3D" id="3.30.1340.30">
    <property type="match status" value="1"/>
</dbReference>
<evidence type="ECO:0000259" key="2">
    <source>
        <dbReference type="PROSITE" id="PS50914"/>
    </source>
</evidence>
<feature type="chain" id="PRO_5045851021" evidence="1">
    <location>
        <begin position="25"/>
        <end position="107"/>
    </location>
</feature>
<sequence>MTFKHILSLLLTAGLIFSALGYTADRDTHETNTYVKDSVITSKVKKNLAEEKLSNLVNIRVETDGSGEVTLKGKVTTQELADKAISIAQAVEGVNSVKSELKIVPKK</sequence>
<evidence type="ECO:0000313" key="3">
    <source>
        <dbReference type="EMBL" id="MFD1122975.1"/>
    </source>
</evidence>
<reference evidence="4" key="1">
    <citation type="journal article" date="2019" name="Int. J. Syst. Evol. Microbiol.">
        <title>The Global Catalogue of Microorganisms (GCM) 10K type strain sequencing project: providing services to taxonomists for standard genome sequencing and annotation.</title>
        <authorList>
            <consortium name="The Broad Institute Genomics Platform"/>
            <consortium name="The Broad Institute Genome Sequencing Center for Infectious Disease"/>
            <person name="Wu L."/>
            <person name="Ma J."/>
        </authorList>
    </citation>
    <scope>NUCLEOTIDE SEQUENCE [LARGE SCALE GENOMIC DNA]</scope>
    <source>
        <strain evidence="4">CCUG 58411</strain>
    </source>
</reference>
<feature type="domain" description="BON" evidence="2">
    <location>
        <begin position="36"/>
        <end position="105"/>
    </location>
</feature>
<dbReference type="Pfam" id="PF04972">
    <property type="entry name" value="BON"/>
    <property type="match status" value="1"/>
</dbReference>
<accession>A0ABW3PF27</accession>
<dbReference type="InterPro" id="IPR051686">
    <property type="entry name" value="Lipoprotein_DolP"/>
</dbReference>